<dbReference type="PANTHER" id="PTHR31511:SF12">
    <property type="entry name" value="RHO TERMINATION FACTOR N-TERMINAL DOMAIN-CONTAINING PROTEIN"/>
    <property type="match status" value="1"/>
</dbReference>
<protein>
    <submittedName>
        <fullName evidence="1">Recombination endonuclease VII</fullName>
    </submittedName>
</protein>
<evidence type="ECO:0000313" key="2">
    <source>
        <dbReference type="Proteomes" id="UP001458880"/>
    </source>
</evidence>
<keyword evidence="2" id="KW-1185">Reference proteome</keyword>
<dbReference type="AlphaFoldDB" id="A0AAW1HVE7"/>
<organism evidence="1 2">
    <name type="scientific">Popillia japonica</name>
    <name type="common">Japanese beetle</name>
    <dbReference type="NCBI Taxonomy" id="7064"/>
    <lineage>
        <taxon>Eukaryota</taxon>
        <taxon>Metazoa</taxon>
        <taxon>Ecdysozoa</taxon>
        <taxon>Arthropoda</taxon>
        <taxon>Hexapoda</taxon>
        <taxon>Insecta</taxon>
        <taxon>Pterygota</taxon>
        <taxon>Neoptera</taxon>
        <taxon>Endopterygota</taxon>
        <taxon>Coleoptera</taxon>
        <taxon>Polyphaga</taxon>
        <taxon>Scarabaeiformia</taxon>
        <taxon>Scarabaeidae</taxon>
        <taxon>Rutelinae</taxon>
        <taxon>Popillia</taxon>
    </lineage>
</organism>
<dbReference type="GO" id="GO:0004519">
    <property type="term" value="F:endonuclease activity"/>
    <property type="evidence" value="ECO:0007669"/>
    <property type="project" value="UniProtKB-KW"/>
</dbReference>
<reference evidence="1 2" key="1">
    <citation type="journal article" date="2024" name="BMC Genomics">
        <title>De novo assembly and annotation of Popillia japonica's genome with initial clues to its potential as an invasive pest.</title>
        <authorList>
            <person name="Cucini C."/>
            <person name="Boschi S."/>
            <person name="Funari R."/>
            <person name="Cardaioli E."/>
            <person name="Iannotti N."/>
            <person name="Marturano G."/>
            <person name="Paoli F."/>
            <person name="Bruttini M."/>
            <person name="Carapelli A."/>
            <person name="Frati F."/>
            <person name="Nardi F."/>
        </authorList>
    </citation>
    <scope>NUCLEOTIDE SEQUENCE [LARGE SCALE GENOMIC DNA]</scope>
    <source>
        <strain evidence="1">DMR45628</strain>
    </source>
</reference>
<dbReference type="Proteomes" id="UP001458880">
    <property type="component" value="Unassembled WGS sequence"/>
</dbReference>
<name>A0AAW1HVE7_POPJA</name>
<proteinExistence type="predicted"/>
<dbReference type="InterPro" id="IPR004211">
    <property type="entry name" value="Endonuclease_7"/>
</dbReference>
<dbReference type="InterPro" id="IPR044925">
    <property type="entry name" value="His-Me_finger_sf"/>
</dbReference>
<keyword evidence="1" id="KW-0378">Hydrolase</keyword>
<evidence type="ECO:0000313" key="1">
    <source>
        <dbReference type="EMBL" id="KAK9680513.1"/>
    </source>
</evidence>
<comment type="caution">
    <text evidence="1">The sequence shown here is derived from an EMBL/GenBank/DDBJ whole genome shotgun (WGS) entry which is preliminary data.</text>
</comment>
<keyword evidence="1" id="KW-0540">Nuclease</keyword>
<dbReference type="EMBL" id="JASPKY010000888">
    <property type="protein sequence ID" value="KAK9680513.1"/>
    <property type="molecule type" value="Genomic_DNA"/>
</dbReference>
<dbReference type="PANTHER" id="PTHR31511">
    <property type="entry name" value="PROTEIN CBG23764"/>
    <property type="match status" value="1"/>
</dbReference>
<keyword evidence="1" id="KW-0255">Endonuclease</keyword>
<dbReference type="SUPFAM" id="SSF54060">
    <property type="entry name" value="His-Me finger endonucleases"/>
    <property type="match status" value="1"/>
</dbReference>
<accession>A0AAW1HVE7</accession>
<sequence length="182" mass="21339">MKPLTDEESISYEQATVCHICEKAIQSYEEKVRDHDHMTGFYRGAAHMYTSALRQPTGVAQRVSSYPHYDTVADFTDLTFPTNLKDIVRFEEKNDISINVYGIEEYFNGAITIQPFTVKCFEHVPYSFAYYVKCCFNDSLNKLRVVEYRGENASDTFIRELESDIKFLYENYLILSFYMRII</sequence>
<dbReference type="Pfam" id="PF02945">
    <property type="entry name" value="Endonuclease_7"/>
    <property type="match status" value="1"/>
</dbReference>
<gene>
    <name evidence="1" type="ORF">QE152_g39027</name>
</gene>